<feature type="domain" description="Adenosine deaminase" evidence="6">
    <location>
        <begin position="9"/>
        <end position="329"/>
    </location>
</feature>
<dbReference type="FunFam" id="3.20.20.140:FF:000039">
    <property type="entry name" value="Adenine deaminase"/>
    <property type="match status" value="1"/>
</dbReference>
<dbReference type="Gene3D" id="3.20.20.140">
    <property type="entry name" value="Metal-dependent hydrolases"/>
    <property type="match status" value="1"/>
</dbReference>
<evidence type="ECO:0000313" key="7">
    <source>
        <dbReference type="EMBL" id="KHT62292.1"/>
    </source>
</evidence>
<dbReference type="GO" id="GO:0005829">
    <property type="term" value="C:cytosol"/>
    <property type="evidence" value="ECO:0007669"/>
    <property type="project" value="TreeGrafter"/>
</dbReference>
<feature type="binding site" evidence="5">
    <location>
        <position position="16"/>
    </location>
    <ligand>
        <name>Zn(2+)</name>
        <dbReference type="ChEBI" id="CHEBI:29105"/>
        <note>catalytic</note>
    </ligand>
</feature>
<dbReference type="GO" id="GO:0000034">
    <property type="term" value="F:adenine deaminase activity"/>
    <property type="evidence" value="ECO:0007669"/>
    <property type="project" value="UniProtKB-UniRule"/>
</dbReference>
<protein>
    <recommendedName>
        <fullName evidence="5">Adenine deaminase</fullName>
        <shortName evidence="5">ADE</shortName>
        <ecNumber evidence="5">3.5.4.2</ecNumber>
    </recommendedName>
    <alternativeName>
        <fullName evidence="5">Adenine aminohydrolase</fullName>
        <shortName evidence="5">AAH</shortName>
    </alternativeName>
</protein>
<comment type="function">
    <text evidence="5">Catalyzes the hydrolytic deamination of adenine to hypoxanthine. Plays an important role in the purine salvage pathway and in nitrogen catabolism.</text>
</comment>
<keyword evidence="4 5" id="KW-0546">Nucleotide metabolism</keyword>
<dbReference type="EC" id="3.5.4.2" evidence="5"/>
<dbReference type="GO" id="GO:0008270">
    <property type="term" value="F:zinc ion binding"/>
    <property type="evidence" value="ECO:0007669"/>
    <property type="project" value="UniProtKB-UniRule"/>
</dbReference>
<dbReference type="GO" id="GO:0043103">
    <property type="term" value="P:hypoxanthine salvage"/>
    <property type="evidence" value="ECO:0007669"/>
    <property type="project" value="UniProtKB-UniRule"/>
</dbReference>
<feature type="site" description="Important for catalytic activity" evidence="5">
    <location>
        <position position="218"/>
    </location>
</feature>
<dbReference type="InterPro" id="IPR006330">
    <property type="entry name" value="Ado/ade_deaminase"/>
</dbReference>
<dbReference type="Pfam" id="PF00962">
    <property type="entry name" value="A_deaminase"/>
    <property type="match status" value="1"/>
</dbReference>
<dbReference type="RefSeq" id="WP_039465616.1">
    <property type="nucleotide sequence ID" value="NZ_JWLZ01000180.1"/>
</dbReference>
<keyword evidence="1 5" id="KW-0479">Metal-binding</keyword>
<reference evidence="7 8" key="1">
    <citation type="submission" date="2014-12" db="EMBL/GenBank/DDBJ databases">
        <title>Genome sequencing of Photobacterium gaetbulicola AD005a.</title>
        <authorList>
            <person name="Adrian T.G.S."/>
            <person name="Chan K.G."/>
        </authorList>
    </citation>
    <scope>NUCLEOTIDE SEQUENCE [LARGE SCALE GENOMIC DNA]</scope>
    <source>
        <strain evidence="7 8">AD005a</strain>
    </source>
</reference>
<dbReference type="NCBIfam" id="NF006850">
    <property type="entry name" value="PRK09358.1-6"/>
    <property type="match status" value="1"/>
</dbReference>
<feature type="binding site" evidence="5">
    <location>
        <position position="194"/>
    </location>
    <ligand>
        <name>Zn(2+)</name>
        <dbReference type="ChEBI" id="CHEBI:29105"/>
        <note>catalytic</note>
    </ligand>
</feature>
<comment type="cofactor">
    <cofactor evidence="5">
        <name>Zn(2+)</name>
        <dbReference type="ChEBI" id="CHEBI:29105"/>
    </cofactor>
    <text evidence="5">Binds 1 zinc ion per subunit.</text>
</comment>
<evidence type="ECO:0000256" key="5">
    <source>
        <dbReference type="HAMAP-Rule" id="MF_01962"/>
    </source>
</evidence>
<feature type="binding site" evidence="5">
    <location>
        <position position="276"/>
    </location>
    <ligand>
        <name>substrate</name>
    </ligand>
</feature>
<evidence type="ECO:0000259" key="6">
    <source>
        <dbReference type="Pfam" id="PF00962"/>
    </source>
</evidence>
<keyword evidence="3 5" id="KW-0862">Zinc</keyword>
<dbReference type="CDD" id="cd01320">
    <property type="entry name" value="ADA"/>
    <property type="match status" value="1"/>
</dbReference>
<feature type="active site" description="Proton donor" evidence="5">
    <location>
        <position position="197"/>
    </location>
</feature>
<dbReference type="PANTHER" id="PTHR43114">
    <property type="entry name" value="ADENINE DEAMINASE"/>
    <property type="match status" value="1"/>
</dbReference>
<evidence type="ECO:0000256" key="1">
    <source>
        <dbReference type="ARBA" id="ARBA00022723"/>
    </source>
</evidence>
<proteinExistence type="inferred from homology"/>
<dbReference type="AlphaFoldDB" id="A0A0B9H0B4"/>
<dbReference type="InterPro" id="IPR001365">
    <property type="entry name" value="A_deaminase_dom"/>
</dbReference>
<gene>
    <name evidence="7" type="ORF">RJ45_18090</name>
</gene>
<comment type="caution">
    <text evidence="7">The sequence shown here is derived from an EMBL/GenBank/DDBJ whole genome shotgun (WGS) entry which is preliminary data.</text>
</comment>
<dbReference type="Proteomes" id="UP000031278">
    <property type="component" value="Unassembled WGS sequence"/>
</dbReference>
<dbReference type="NCBIfam" id="TIGR01430">
    <property type="entry name" value="aden_deam"/>
    <property type="match status" value="1"/>
</dbReference>
<feature type="binding site" evidence="5">
    <location>
        <position position="275"/>
    </location>
    <ligand>
        <name>Zn(2+)</name>
        <dbReference type="ChEBI" id="CHEBI:29105"/>
        <note>catalytic</note>
    </ligand>
</feature>
<dbReference type="EMBL" id="JWLZ01000180">
    <property type="protein sequence ID" value="KHT62292.1"/>
    <property type="molecule type" value="Genomic_DNA"/>
</dbReference>
<dbReference type="PANTHER" id="PTHR43114:SF6">
    <property type="entry name" value="ADENINE DEAMINASE"/>
    <property type="match status" value="1"/>
</dbReference>
<evidence type="ECO:0000313" key="8">
    <source>
        <dbReference type="Proteomes" id="UP000031278"/>
    </source>
</evidence>
<comment type="catalytic activity">
    <reaction evidence="5">
        <text>adenine + H2O + H(+) = hypoxanthine + NH4(+)</text>
        <dbReference type="Rhea" id="RHEA:23688"/>
        <dbReference type="ChEBI" id="CHEBI:15377"/>
        <dbReference type="ChEBI" id="CHEBI:15378"/>
        <dbReference type="ChEBI" id="CHEBI:16708"/>
        <dbReference type="ChEBI" id="CHEBI:17368"/>
        <dbReference type="ChEBI" id="CHEBI:28938"/>
        <dbReference type="EC" id="3.5.4.2"/>
    </reaction>
</comment>
<dbReference type="HAMAP" id="MF_01962">
    <property type="entry name" value="Adenine_deaminase"/>
    <property type="match status" value="1"/>
</dbReference>
<dbReference type="SUPFAM" id="SSF51556">
    <property type="entry name" value="Metallo-dependent hydrolases"/>
    <property type="match status" value="1"/>
</dbReference>
<dbReference type="InterPro" id="IPR028892">
    <property type="entry name" value="ADE"/>
</dbReference>
<organism evidence="7 8">
    <name type="scientific">Photobacterium gaetbulicola</name>
    <dbReference type="NCBI Taxonomy" id="1295392"/>
    <lineage>
        <taxon>Bacteria</taxon>
        <taxon>Pseudomonadati</taxon>
        <taxon>Pseudomonadota</taxon>
        <taxon>Gammaproteobacteria</taxon>
        <taxon>Vibrionales</taxon>
        <taxon>Vibrionaceae</taxon>
        <taxon>Photobacterium</taxon>
    </lineage>
</organism>
<evidence type="ECO:0000256" key="2">
    <source>
        <dbReference type="ARBA" id="ARBA00022801"/>
    </source>
</evidence>
<dbReference type="GO" id="GO:0009117">
    <property type="term" value="P:nucleotide metabolic process"/>
    <property type="evidence" value="ECO:0007669"/>
    <property type="project" value="UniProtKB-KW"/>
</dbReference>
<accession>A0A0B9H0B4</accession>
<comment type="similarity">
    <text evidence="5">Belongs to the metallo-dependent hydrolases superfamily. Adenosine and AMP deaminases family. Adenine deaminase type 2 subfamily.</text>
</comment>
<evidence type="ECO:0000256" key="3">
    <source>
        <dbReference type="ARBA" id="ARBA00022833"/>
    </source>
</evidence>
<dbReference type="InterPro" id="IPR032466">
    <property type="entry name" value="Metal_Hydrolase"/>
</dbReference>
<dbReference type="GO" id="GO:0006146">
    <property type="term" value="P:adenine catabolic process"/>
    <property type="evidence" value="ECO:0007669"/>
    <property type="project" value="UniProtKB-UniRule"/>
</dbReference>
<sequence>MKGFISGLPKVELHLHLEGTLEPELMLALAERNNVALPFSSVESLKAAYQFDDLQAFLKLYYQGAAVLRTEQDFYDLTYAYLERCKKEHILHTEVFFDPQTHSQNGVAFETVIEGIIRALADGEACLGVSSGLIMCFLRDLPEEDAIETLKQAISYRDDIIAVGLDSSEQGNPPQKFERVFAMARNTGFKTVAHAGEEGPAEYIWEAIETLNVERIDHGVRCSDDPKLMAYLSEHQLPLTVCPLSNVKLKVFEDIGSHNIIQLFRQGVLVTINSDDPAYFGGYLNDNFLAVAEAFDLTKQEVAQMSENAIKASFLSAERKQQLKQKLDHYLEIQFRPII</sequence>
<feature type="binding site" evidence="5">
    <location>
        <position position="14"/>
    </location>
    <ligand>
        <name>Zn(2+)</name>
        <dbReference type="ChEBI" id="CHEBI:29105"/>
        <note>catalytic</note>
    </ligand>
</feature>
<name>A0A0B9H0B4_9GAMM</name>
<evidence type="ECO:0000256" key="4">
    <source>
        <dbReference type="ARBA" id="ARBA00023080"/>
    </source>
</evidence>
<keyword evidence="2 5" id="KW-0378">Hydrolase</keyword>